<dbReference type="EMBL" id="QZWZ01000024">
    <property type="protein sequence ID" value="RJT32818.1"/>
    <property type="molecule type" value="Genomic_DNA"/>
</dbReference>
<dbReference type="RefSeq" id="WP_120017102.1">
    <property type="nucleotide sequence ID" value="NZ_QZWZ01000024.1"/>
</dbReference>
<dbReference type="Proteomes" id="UP000272706">
    <property type="component" value="Unassembled WGS sequence"/>
</dbReference>
<proteinExistence type="predicted"/>
<evidence type="ECO:0000313" key="1">
    <source>
        <dbReference type="EMBL" id="RJT32818.1"/>
    </source>
</evidence>
<name>A0A3A5KCX3_9HYPH</name>
<organism evidence="1 2">
    <name type="scientific">Mesorhizobium waimense</name>
    <dbReference type="NCBI Taxonomy" id="1300307"/>
    <lineage>
        <taxon>Bacteria</taxon>
        <taxon>Pseudomonadati</taxon>
        <taxon>Pseudomonadota</taxon>
        <taxon>Alphaproteobacteria</taxon>
        <taxon>Hyphomicrobiales</taxon>
        <taxon>Phyllobacteriaceae</taxon>
        <taxon>Mesorhizobium</taxon>
    </lineage>
</organism>
<accession>A0A3A5KCX3</accession>
<gene>
    <name evidence="1" type="ORF">D3227_25825</name>
</gene>
<reference evidence="1 2" key="1">
    <citation type="submission" date="2018-09" db="EMBL/GenBank/DDBJ databases">
        <title>Mesorhizobium carmichaelinearum sp. nov. isolated from Carmichaelinea spp. root nodules in New Zealand.</title>
        <authorList>
            <person name="De Meyer S.E."/>
        </authorList>
    </citation>
    <scope>NUCLEOTIDE SEQUENCE [LARGE SCALE GENOMIC DNA]</scope>
    <source>
        <strain evidence="1 2">ICMP19557</strain>
    </source>
</reference>
<dbReference type="AlphaFoldDB" id="A0A3A5KCX3"/>
<sequence length="88" mass="9929">MDNANRIDTPYIAHTPEKPPAGTYWGDMSYQVAGYSVCHHDRHGKRTNMLTHSHNEFQEAKAEARKLAEAFAEDGGDWSVLMQVNIVI</sequence>
<comment type="caution">
    <text evidence="1">The sequence shown here is derived from an EMBL/GenBank/DDBJ whole genome shotgun (WGS) entry which is preliminary data.</text>
</comment>
<protein>
    <submittedName>
        <fullName evidence="1">Uncharacterized protein</fullName>
    </submittedName>
</protein>
<dbReference type="OrthoDB" id="9970255at2"/>
<keyword evidence="2" id="KW-1185">Reference proteome</keyword>
<evidence type="ECO:0000313" key="2">
    <source>
        <dbReference type="Proteomes" id="UP000272706"/>
    </source>
</evidence>